<evidence type="ECO:0000313" key="7">
    <source>
        <dbReference type="EMBL" id="GAA4032849.1"/>
    </source>
</evidence>
<keyword evidence="3" id="KW-0378">Hydrolase</keyword>
<dbReference type="NCBIfam" id="TIGR04183">
    <property type="entry name" value="Por_Secre_tail"/>
    <property type="match status" value="1"/>
</dbReference>
<evidence type="ECO:0000256" key="2">
    <source>
        <dbReference type="ARBA" id="ARBA00022729"/>
    </source>
</evidence>
<feature type="compositionally biased region" description="Polar residues" evidence="4">
    <location>
        <begin position="466"/>
        <end position="482"/>
    </location>
</feature>
<dbReference type="GO" id="GO:0008237">
    <property type="term" value="F:metallopeptidase activity"/>
    <property type="evidence" value="ECO:0007669"/>
    <property type="project" value="UniProtKB-KW"/>
</dbReference>
<accession>A0ABP7TXR5</accession>
<evidence type="ECO:0000256" key="1">
    <source>
        <dbReference type="ARBA" id="ARBA00022670"/>
    </source>
</evidence>
<dbReference type="Pfam" id="PF01483">
    <property type="entry name" value="P_proprotein"/>
    <property type="match status" value="1"/>
</dbReference>
<dbReference type="InterPro" id="IPR026444">
    <property type="entry name" value="Secre_tail"/>
</dbReference>
<feature type="signal peptide" evidence="5">
    <location>
        <begin position="1"/>
        <end position="19"/>
    </location>
</feature>
<comment type="caution">
    <text evidence="7">The sequence shown here is derived from an EMBL/GenBank/DDBJ whole genome shotgun (WGS) entry which is preliminary data.</text>
</comment>
<evidence type="ECO:0000256" key="4">
    <source>
        <dbReference type="SAM" id="MobiDB-lite"/>
    </source>
</evidence>
<proteinExistence type="predicted"/>
<dbReference type="InterPro" id="IPR008979">
    <property type="entry name" value="Galactose-bd-like_sf"/>
</dbReference>
<dbReference type="InterPro" id="IPR002884">
    <property type="entry name" value="P_dom"/>
</dbReference>
<feature type="region of interest" description="Disordered" evidence="4">
    <location>
        <begin position="466"/>
        <end position="486"/>
    </location>
</feature>
<dbReference type="EMBL" id="BAABCR010000015">
    <property type="protein sequence ID" value="GAA4032849.1"/>
    <property type="molecule type" value="Genomic_DNA"/>
</dbReference>
<gene>
    <name evidence="7" type="ORF">GCM10022386_16400</name>
</gene>
<dbReference type="PROSITE" id="PS51829">
    <property type="entry name" value="P_HOMO_B"/>
    <property type="match status" value="1"/>
</dbReference>
<evidence type="ECO:0000259" key="6">
    <source>
        <dbReference type="PROSITE" id="PS51829"/>
    </source>
</evidence>
<keyword evidence="2 5" id="KW-0732">Signal</keyword>
<dbReference type="RefSeq" id="WP_324689279.1">
    <property type="nucleotide sequence ID" value="NZ_BAABCR010000015.1"/>
</dbReference>
<dbReference type="SUPFAM" id="SSF49785">
    <property type="entry name" value="Galactose-binding domain-like"/>
    <property type="match status" value="1"/>
</dbReference>
<dbReference type="SUPFAM" id="SSF55486">
    <property type="entry name" value="Metalloproteases ('zincins'), catalytic domain"/>
    <property type="match status" value="1"/>
</dbReference>
<sequence>MKKILLLVIFIASMSGVSAQRNSPWQVLSSDKVITAEKIRETTYSANQKLLQFNAEQFKQTLANVAERASGQAGVEIQLPNINGKLESFLIWESSNFAPELQTQFPEIRAYVGKGVTDPTALLNLSFSPQGIQTMVFRADNGTEFIEPFTKDRSVYVVFDSKTRTKSSLPFVCATEDVAMANGLRQGINNQVQSNDQVYRTMRLALSCTGEYGTYHGGAAGALAAMNATMTRCNGVFERDLAVKLIIIANNNLVVYTNANTDPYSPASGMNNWNAELQANLTAVIGEANYDIGHLFGATGGGGSAGCIGCVCVNNQKGSGITSPADGVPMGDTFDIDYVSHEMGHQMGANHTFTHTAENNAVNVEPGSGSTIMAYAGIGGGGTDMQGNSDDYFTYRSILQIQTNLSGKSCPVSTNITTTNPRPTVSAGANYTIPISTAFKLTGTGSDTAGQNLTYCWEQNDDATTVGGTSTFPSPTKTNGPNWRSRVPSASPVRFMPPFQNVLNDQLVNTWETVSSVARTLNFSLTVRDNVLGGGQTNTGVMTVTVVNGGGAFAITSPNVANVSWNPGSTQTVTWNVAGTTGNGINTTNVNILFSTDGGATFTTLVSNTPNDGTQAITLPTTPAPNCRIMIEAVGNIFYAVSKNIALGYTFTSTCATYTNNTTLAIPDGLAANTPGATVQKTINVPATGTISDVNVTLAGTHTYFWDLIVAMNHPDGTQVALLNRNCNQVTTGFNVLFNDASPAIVCAANLTGTFAPATVLAAFNGKPMNGTWSLLANDNYNGDTGSLGNWSIEICSTTATLNTPENTLTDFSIFPNPNNGNFTLQFSKAATSAIEVTVFDMRGRKIFENSYNSEGAFNENIQLNNAQTGIYLVSVSDGVNKIVKRIAVE</sequence>
<name>A0ABP7TXR5_9FLAO</name>
<dbReference type="InterPro" id="IPR024079">
    <property type="entry name" value="MetalloPept_cat_dom_sf"/>
</dbReference>
<reference evidence="8" key="1">
    <citation type="journal article" date="2019" name="Int. J. Syst. Evol. Microbiol.">
        <title>The Global Catalogue of Microorganisms (GCM) 10K type strain sequencing project: providing services to taxonomists for standard genome sequencing and annotation.</title>
        <authorList>
            <consortium name="The Broad Institute Genomics Platform"/>
            <consortium name="The Broad Institute Genome Sequencing Center for Infectious Disease"/>
            <person name="Wu L."/>
            <person name="Ma J."/>
        </authorList>
    </citation>
    <scope>NUCLEOTIDE SEQUENCE [LARGE SCALE GENOMIC DNA]</scope>
    <source>
        <strain evidence="8">JCM 17064</strain>
    </source>
</reference>
<organism evidence="7 8">
    <name type="scientific">Flavobacterium cheonhonense</name>
    <dbReference type="NCBI Taxonomy" id="706185"/>
    <lineage>
        <taxon>Bacteria</taxon>
        <taxon>Pseudomonadati</taxon>
        <taxon>Bacteroidota</taxon>
        <taxon>Flavobacteriia</taxon>
        <taxon>Flavobacteriales</taxon>
        <taxon>Flavobacteriaceae</taxon>
        <taxon>Flavobacterium</taxon>
    </lineage>
</organism>
<evidence type="ECO:0000256" key="3">
    <source>
        <dbReference type="ARBA" id="ARBA00022801"/>
    </source>
</evidence>
<protein>
    <submittedName>
        <fullName evidence="7">Zinc-dependent metalloprotease family protein</fullName>
    </submittedName>
</protein>
<feature type="chain" id="PRO_5046852349" evidence="5">
    <location>
        <begin position="20"/>
        <end position="890"/>
    </location>
</feature>
<dbReference type="Proteomes" id="UP001500968">
    <property type="component" value="Unassembled WGS sequence"/>
</dbReference>
<dbReference type="Pfam" id="PF13583">
    <property type="entry name" value="Reprolysin_4"/>
    <property type="match status" value="1"/>
</dbReference>
<keyword evidence="1" id="KW-0645">Protease</keyword>
<dbReference type="Gene3D" id="3.40.390.10">
    <property type="entry name" value="Collagenase (Catalytic Domain)"/>
    <property type="match status" value="1"/>
</dbReference>
<feature type="domain" description="P/Homo B" evidence="6">
    <location>
        <begin position="650"/>
        <end position="801"/>
    </location>
</feature>
<evidence type="ECO:0000256" key="5">
    <source>
        <dbReference type="SAM" id="SignalP"/>
    </source>
</evidence>
<keyword evidence="7" id="KW-0482">Metalloprotease</keyword>
<keyword evidence="8" id="KW-1185">Reference proteome</keyword>
<evidence type="ECO:0000313" key="8">
    <source>
        <dbReference type="Proteomes" id="UP001500968"/>
    </source>
</evidence>
<dbReference type="Gene3D" id="2.60.120.260">
    <property type="entry name" value="Galactose-binding domain-like"/>
    <property type="match status" value="1"/>
</dbReference>
<dbReference type="Pfam" id="PF18962">
    <property type="entry name" value="Por_Secre_tail"/>
    <property type="match status" value="1"/>
</dbReference>